<dbReference type="AlphaFoldDB" id="A0A8X6PWJ6"/>
<dbReference type="OrthoDB" id="8065581at2759"/>
<evidence type="ECO:0000313" key="1">
    <source>
        <dbReference type="EMBL" id="GFT84207.1"/>
    </source>
</evidence>
<dbReference type="Pfam" id="PF03564">
    <property type="entry name" value="DUF1759"/>
    <property type="match status" value="1"/>
</dbReference>
<organism evidence="1 2">
    <name type="scientific">Nephila pilipes</name>
    <name type="common">Giant wood spider</name>
    <name type="synonym">Nephila maculata</name>
    <dbReference type="NCBI Taxonomy" id="299642"/>
    <lineage>
        <taxon>Eukaryota</taxon>
        <taxon>Metazoa</taxon>
        <taxon>Ecdysozoa</taxon>
        <taxon>Arthropoda</taxon>
        <taxon>Chelicerata</taxon>
        <taxon>Arachnida</taxon>
        <taxon>Araneae</taxon>
        <taxon>Araneomorphae</taxon>
        <taxon>Entelegynae</taxon>
        <taxon>Araneoidea</taxon>
        <taxon>Nephilidae</taxon>
        <taxon>Nephila</taxon>
    </lineage>
</organism>
<sequence>MADQKTQREHITQITKVMGKVKASMTRLKNTAEDLMLKNEILIRLQRPQINLVWRSIAISHSLTQANLTNLRNIVDTSDEIMRALKDLGNEATNRDPWLIQLLLQKLDPETIRLWSVKTSDREFPTWEEFWEFLNTRSSSLEMMVYD</sequence>
<comment type="caution">
    <text evidence="1">The sequence shown here is derived from an EMBL/GenBank/DDBJ whole genome shotgun (WGS) entry which is preliminary data.</text>
</comment>
<evidence type="ECO:0000313" key="2">
    <source>
        <dbReference type="Proteomes" id="UP000887013"/>
    </source>
</evidence>
<accession>A0A8X6PWJ6</accession>
<dbReference type="InterPro" id="IPR005312">
    <property type="entry name" value="DUF1759"/>
</dbReference>
<dbReference type="Proteomes" id="UP000887013">
    <property type="component" value="Unassembled WGS sequence"/>
</dbReference>
<keyword evidence="2" id="KW-1185">Reference proteome</keyword>
<proteinExistence type="predicted"/>
<gene>
    <name evidence="1" type="primary">AVEN_88668_1</name>
    <name evidence="1" type="ORF">NPIL_548411</name>
</gene>
<dbReference type="EMBL" id="BMAW01023693">
    <property type="protein sequence ID" value="GFT84207.1"/>
    <property type="molecule type" value="Genomic_DNA"/>
</dbReference>
<protein>
    <submittedName>
        <fullName evidence="1">Uncharacterized protein</fullName>
    </submittedName>
</protein>
<reference evidence="1" key="1">
    <citation type="submission" date="2020-08" db="EMBL/GenBank/DDBJ databases">
        <title>Multicomponent nature underlies the extraordinary mechanical properties of spider dragline silk.</title>
        <authorList>
            <person name="Kono N."/>
            <person name="Nakamura H."/>
            <person name="Mori M."/>
            <person name="Yoshida Y."/>
            <person name="Ohtoshi R."/>
            <person name="Malay A.D."/>
            <person name="Moran D.A.P."/>
            <person name="Tomita M."/>
            <person name="Numata K."/>
            <person name="Arakawa K."/>
        </authorList>
    </citation>
    <scope>NUCLEOTIDE SEQUENCE</scope>
</reference>
<name>A0A8X6PWJ6_NEPPI</name>